<dbReference type="Proteomes" id="UP000044841">
    <property type="component" value="Unassembled WGS sequence"/>
</dbReference>
<organism evidence="1 2">
    <name type="scientific">Rhizoctonia solani</name>
    <dbReference type="NCBI Taxonomy" id="456999"/>
    <lineage>
        <taxon>Eukaryota</taxon>
        <taxon>Fungi</taxon>
        <taxon>Dikarya</taxon>
        <taxon>Basidiomycota</taxon>
        <taxon>Agaricomycotina</taxon>
        <taxon>Agaricomycetes</taxon>
        <taxon>Cantharellales</taxon>
        <taxon>Ceratobasidiaceae</taxon>
        <taxon>Rhizoctonia</taxon>
    </lineage>
</organism>
<protein>
    <submittedName>
        <fullName evidence="1">Uncharacterized protein</fullName>
    </submittedName>
</protein>
<gene>
    <name evidence="1" type="ORF">RSOLAG22IIIB_06652</name>
</gene>
<reference evidence="1 2" key="1">
    <citation type="submission" date="2015-07" db="EMBL/GenBank/DDBJ databases">
        <authorList>
            <person name="Noorani M."/>
        </authorList>
    </citation>
    <scope>NUCLEOTIDE SEQUENCE [LARGE SCALE GENOMIC DNA]</scope>
    <source>
        <strain evidence="1">BBA 69670</strain>
    </source>
</reference>
<accession>A0A0K6GG17</accession>
<dbReference type="EMBL" id="CYGV01001822">
    <property type="protein sequence ID" value="CUA77324.1"/>
    <property type="molecule type" value="Genomic_DNA"/>
</dbReference>
<evidence type="ECO:0000313" key="2">
    <source>
        <dbReference type="Proteomes" id="UP000044841"/>
    </source>
</evidence>
<evidence type="ECO:0000313" key="1">
    <source>
        <dbReference type="EMBL" id="CUA77324.1"/>
    </source>
</evidence>
<proteinExistence type="predicted"/>
<name>A0A0K6GG17_9AGAM</name>
<keyword evidence="2" id="KW-1185">Reference proteome</keyword>
<sequence>MVHCGYVAQQPPVSVHDHVTCTAQFYNPREYFFPVRNPSQVMEDPTPREELLSSILDWLDQGGPGRLHLQDIHFEDFKKALDTLSALRIKLRTHRFDWDNESRTILIRKPTELTEVLGGWFVYELAILVNQKLSQVSICGRPSVSNMGSTELPIGKEGSRVVPDQSLYLMQVDANGDDVFVSETPRVVFETSTSEQRHYMIEKIFKYLFEMSDVHAVVICDLTNVPPRVARESESGTQPVKPFKAEIAVWSRKTTGSVGSDYPLDSCYHQGESADHKVGDNLDSTSSSSFEQSHTDASSLVLDEFDHSAREYFRPDPNNSEKQQRIYRRSLEWIALCDESVPTGQGGLQSELILDIYDFLRPCSHFPHSYIRDRNIVVPLNALRSRLVLALERRRNSLQQNFKLPEAESSTHQLPN</sequence>
<dbReference type="AlphaFoldDB" id="A0A0K6GG17"/>